<dbReference type="GO" id="GO:0052656">
    <property type="term" value="F:L-isoleucine-2-oxoglutarate transaminase activity"/>
    <property type="evidence" value="ECO:0007669"/>
    <property type="project" value="RHEA"/>
</dbReference>
<dbReference type="EC" id="2.6.1.42" evidence="11"/>
<feature type="region of interest" description="Disordered" evidence="12">
    <location>
        <begin position="1"/>
        <end position="36"/>
    </location>
</feature>
<dbReference type="RefSeq" id="XP_025375578.1">
    <property type="nucleotide sequence ID" value="XM_025522390.1"/>
</dbReference>
<dbReference type="InterPro" id="IPR043131">
    <property type="entry name" value="BCAT-like_N"/>
</dbReference>
<dbReference type="NCBIfam" id="NF009897">
    <property type="entry name" value="PRK13357.1"/>
    <property type="match status" value="1"/>
</dbReference>
<comment type="similarity">
    <text evidence="2 9">Belongs to the class-IV pyridoxal-phosphate-dependent aminotransferase family.</text>
</comment>
<dbReference type="InParanoid" id="A0A316YFQ1"/>
<comment type="cofactor">
    <cofactor evidence="1 10">
        <name>pyridoxal 5'-phosphate</name>
        <dbReference type="ChEBI" id="CHEBI:597326"/>
    </cofactor>
</comment>
<feature type="compositionally biased region" description="Low complexity" evidence="12">
    <location>
        <begin position="1"/>
        <end position="15"/>
    </location>
</feature>
<keyword evidence="7 11" id="KW-0100">Branched-chain amino acid biosynthesis</keyword>
<evidence type="ECO:0000256" key="4">
    <source>
        <dbReference type="ARBA" id="ARBA00022605"/>
    </source>
</evidence>
<dbReference type="PROSITE" id="PS00770">
    <property type="entry name" value="AA_TRANSFER_CLASS_4"/>
    <property type="match status" value="1"/>
</dbReference>
<keyword evidence="5 11" id="KW-0808">Transferase</keyword>
<feature type="modified residue" description="N6-(pyridoxal phosphate)lysine" evidence="8">
    <location>
        <position position="234"/>
    </location>
</feature>
<accession>A0A316YFQ1</accession>
<evidence type="ECO:0000256" key="5">
    <source>
        <dbReference type="ARBA" id="ARBA00022679"/>
    </source>
</evidence>
<dbReference type="GO" id="GO:0052654">
    <property type="term" value="F:L-leucine-2-oxoglutarate transaminase activity"/>
    <property type="evidence" value="ECO:0007669"/>
    <property type="project" value="RHEA"/>
</dbReference>
<evidence type="ECO:0000313" key="14">
    <source>
        <dbReference type="Proteomes" id="UP000245768"/>
    </source>
</evidence>
<dbReference type="CDD" id="cd01557">
    <property type="entry name" value="BCAT_beta_family"/>
    <property type="match status" value="1"/>
</dbReference>
<comment type="catalytic activity">
    <reaction evidence="11">
        <text>L-leucine + 2-oxoglutarate = 4-methyl-2-oxopentanoate + L-glutamate</text>
        <dbReference type="Rhea" id="RHEA:18321"/>
        <dbReference type="ChEBI" id="CHEBI:16810"/>
        <dbReference type="ChEBI" id="CHEBI:17865"/>
        <dbReference type="ChEBI" id="CHEBI:29985"/>
        <dbReference type="ChEBI" id="CHEBI:57427"/>
        <dbReference type="EC" id="2.6.1.42"/>
    </reaction>
</comment>
<reference evidence="13 14" key="1">
    <citation type="journal article" date="2018" name="Mol. Biol. Evol.">
        <title>Broad Genomic Sampling Reveals a Smut Pathogenic Ancestry of the Fungal Clade Ustilaginomycotina.</title>
        <authorList>
            <person name="Kijpornyongpan T."/>
            <person name="Mondo S.J."/>
            <person name="Barry K."/>
            <person name="Sandor L."/>
            <person name="Lee J."/>
            <person name="Lipzen A."/>
            <person name="Pangilinan J."/>
            <person name="LaButti K."/>
            <person name="Hainaut M."/>
            <person name="Henrissat B."/>
            <person name="Grigoriev I.V."/>
            <person name="Spatafora J.W."/>
            <person name="Aime M.C."/>
        </authorList>
    </citation>
    <scope>NUCLEOTIDE SEQUENCE [LARGE SCALE GENOMIC DNA]</scope>
    <source>
        <strain evidence="13 14">MCA 4198</strain>
    </source>
</reference>
<evidence type="ECO:0000256" key="2">
    <source>
        <dbReference type="ARBA" id="ARBA00009320"/>
    </source>
</evidence>
<sequence>MPARLSSSSASVSAAHGRGHSTVLSDPMTGEPTGHHDIDASALIIEENKTLREPPPSSSLVFGHSFADHMLAVNWNGATGWAAPRIQPYGPLTLDPSSVIFHYAPSLFEGMKAYKDVEGRVRLFRPDMNMKRMNTSAERMALPTFSGKELTKLIAKLVSLDSNWIPSEPGYSLYIRPTLIGTQAALGVHPANDALLFVISSPVGPYYKTGFKPVALEADPSLVRAWPGGVGQYKLGANYGPGIRVQMEAAKRGYQQNLWLFGEEHWLTEVGTMNLFVALKRDDGSTELVTPPLNGTILPGVTRDSILGLARDHVSKKAPIEGLPDNLVVSEREINMGEIIKASEKGSLIEMFGAGTAAIVSPVDRVGFKGRDIQIPAGEEGAGPIAKAMLKSITDIQLGRVNHPWSVLVEDLL</sequence>
<dbReference type="GO" id="GO:0009098">
    <property type="term" value="P:L-leucine biosynthetic process"/>
    <property type="evidence" value="ECO:0007669"/>
    <property type="project" value="TreeGrafter"/>
</dbReference>
<comment type="catalytic activity">
    <reaction evidence="11">
        <text>L-isoleucine + 2-oxoglutarate = (S)-3-methyl-2-oxopentanoate + L-glutamate</text>
        <dbReference type="Rhea" id="RHEA:24801"/>
        <dbReference type="ChEBI" id="CHEBI:16810"/>
        <dbReference type="ChEBI" id="CHEBI:29985"/>
        <dbReference type="ChEBI" id="CHEBI:35146"/>
        <dbReference type="ChEBI" id="CHEBI:58045"/>
        <dbReference type="EC" id="2.6.1.42"/>
    </reaction>
</comment>
<dbReference type="GeneID" id="37044306"/>
<dbReference type="InterPro" id="IPR036038">
    <property type="entry name" value="Aminotransferase-like"/>
</dbReference>
<dbReference type="GO" id="GO:0009099">
    <property type="term" value="P:L-valine biosynthetic process"/>
    <property type="evidence" value="ECO:0007669"/>
    <property type="project" value="TreeGrafter"/>
</dbReference>
<dbReference type="InterPro" id="IPR001544">
    <property type="entry name" value="Aminotrans_IV"/>
</dbReference>
<dbReference type="SUPFAM" id="SSF56752">
    <property type="entry name" value="D-aminoacid aminotransferase-like PLP-dependent enzymes"/>
    <property type="match status" value="1"/>
</dbReference>
<dbReference type="Pfam" id="PF01063">
    <property type="entry name" value="Aminotran_4"/>
    <property type="match status" value="1"/>
</dbReference>
<dbReference type="EMBL" id="KZ819638">
    <property type="protein sequence ID" value="PWN88380.1"/>
    <property type="molecule type" value="Genomic_DNA"/>
</dbReference>
<evidence type="ECO:0000256" key="8">
    <source>
        <dbReference type="PIRSR" id="PIRSR006468-1"/>
    </source>
</evidence>
<dbReference type="PIRSF" id="PIRSF006468">
    <property type="entry name" value="BCAT1"/>
    <property type="match status" value="1"/>
</dbReference>
<evidence type="ECO:0000256" key="10">
    <source>
        <dbReference type="RuleBase" id="RU004516"/>
    </source>
</evidence>
<evidence type="ECO:0000256" key="7">
    <source>
        <dbReference type="ARBA" id="ARBA00023304"/>
    </source>
</evidence>
<dbReference type="STRING" id="215250.A0A316YFQ1"/>
<protein>
    <recommendedName>
        <fullName evidence="11">Branched-chain-amino-acid aminotransferase</fullName>
        <ecNumber evidence="11">2.6.1.42</ecNumber>
    </recommendedName>
</protein>
<dbReference type="Gene3D" id="3.30.470.10">
    <property type="match status" value="1"/>
</dbReference>
<dbReference type="FunCoup" id="A0A316YFQ1">
    <property type="interactions" value="302"/>
</dbReference>
<dbReference type="FunFam" id="3.20.10.10:FF:000004">
    <property type="entry name" value="Branched-chain-amino-acid aminotransferase"/>
    <property type="match status" value="1"/>
</dbReference>
<evidence type="ECO:0000256" key="12">
    <source>
        <dbReference type="SAM" id="MobiDB-lite"/>
    </source>
</evidence>
<name>A0A316YFQ1_9BASI</name>
<dbReference type="GO" id="GO:0005739">
    <property type="term" value="C:mitochondrion"/>
    <property type="evidence" value="ECO:0007669"/>
    <property type="project" value="TreeGrafter"/>
</dbReference>
<evidence type="ECO:0000256" key="11">
    <source>
        <dbReference type="RuleBase" id="RU004517"/>
    </source>
</evidence>
<dbReference type="InterPro" id="IPR033939">
    <property type="entry name" value="BCAT_family"/>
</dbReference>
<evidence type="ECO:0000256" key="6">
    <source>
        <dbReference type="ARBA" id="ARBA00022898"/>
    </source>
</evidence>
<dbReference type="OrthoDB" id="1732691at2759"/>
<keyword evidence="14" id="KW-1185">Reference proteome</keyword>
<dbReference type="GO" id="GO:0052655">
    <property type="term" value="F:L-valine-2-oxoglutarate transaminase activity"/>
    <property type="evidence" value="ECO:0007669"/>
    <property type="project" value="RHEA"/>
</dbReference>
<evidence type="ECO:0000313" key="13">
    <source>
        <dbReference type="EMBL" id="PWN88380.1"/>
    </source>
</evidence>
<proteinExistence type="inferred from homology"/>
<dbReference type="AlphaFoldDB" id="A0A316YFQ1"/>
<gene>
    <name evidence="13" type="ORF">FA10DRAFT_268576</name>
</gene>
<dbReference type="Gene3D" id="3.20.10.10">
    <property type="entry name" value="D-amino Acid Aminotransferase, subunit A, domain 2"/>
    <property type="match status" value="1"/>
</dbReference>
<keyword evidence="4 11" id="KW-0028">Amino-acid biosynthesis</keyword>
<evidence type="ECO:0000256" key="1">
    <source>
        <dbReference type="ARBA" id="ARBA00001933"/>
    </source>
</evidence>
<dbReference type="InterPro" id="IPR018300">
    <property type="entry name" value="Aminotrans_IV_CS"/>
</dbReference>
<dbReference type="PANTHER" id="PTHR11825">
    <property type="entry name" value="SUBGROUP IIII AMINOTRANSFERASE"/>
    <property type="match status" value="1"/>
</dbReference>
<dbReference type="Proteomes" id="UP000245768">
    <property type="component" value="Unassembled WGS sequence"/>
</dbReference>
<evidence type="ECO:0000256" key="3">
    <source>
        <dbReference type="ARBA" id="ARBA00022576"/>
    </source>
</evidence>
<evidence type="ECO:0000256" key="9">
    <source>
        <dbReference type="RuleBase" id="RU004106"/>
    </source>
</evidence>
<comment type="catalytic activity">
    <reaction evidence="11">
        <text>L-valine + 2-oxoglutarate = 3-methyl-2-oxobutanoate + L-glutamate</text>
        <dbReference type="Rhea" id="RHEA:24813"/>
        <dbReference type="ChEBI" id="CHEBI:11851"/>
        <dbReference type="ChEBI" id="CHEBI:16810"/>
        <dbReference type="ChEBI" id="CHEBI:29985"/>
        <dbReference type="ChEBI" id="CHEBI:57762"/>
        <dbReference type="EC" id="2.6.1.42"/>
    </reaction>
</comment>
<dbReference type="InterPro" id="IPR005786">
    <property type="entry name" value="B_amino_transII"/>
</dbReference>
<keyword evidence="6 10" id="KW-0663">Pyridoxal phosphate</keyword>
<dbReference type="PANTHER" id="PTHR11825:SF44">
    <property type="entry name" value="BRANCHED-CHAIN-AMINO-ACID AMINOTRANSFERASE"/>
    <property type="match status" value="1"/>
</dbReference>
<dbReference type="NCBIfam" id="TIGR01123">
    <property type="entry name" value="ilvE_II"/>
    <property type="match status" value="1"/>
</dbReference>
<dbReference type="FunFam" id="3.30.470.10:FF:000005">
    <property type="entry name" value="Branched-chain-amino-acid aminotransferase"/>
    <property type="match status" value="1"/>
</dbReference>
<keyword evidence="3 11" id="KW-0032">Aminotransferase</keyword>
<organism evidence="13 14">
    <name type="scientific">Acaromyces ingoldii</name>
    <dbReference type="NCBI Taxonomy" id="215250"/>
    <lineage>
        <taxon>Eukaryota</taxon>
        <taxon>Fungi</taxon>
        <taxon>Dikarya</taxon>
        <taxon>Basidiomycota</taxon>
        <taxon>Ustilaginomycotina</taxon>
        <taxon>Exobasidiomycetes</taxon>
        <taxon>Exobasidiales</taxon>
        <taxon>Cryptobasidiaceae</taxon>
        <taxon>Acaromyces</taxon>
    </lineage>
</organism>
<dbReference type="InterPro" id="IPR043132">
    <property type="entry name" value="BCAT-like_C"/>
</dbReference>